<dbReference type="AlphaFoldDB" id="K1JER9"/>
<organism evidence="2 3">
    <name type="scientific">Sutterella wadsworthensis 2_1_59BFAA</name>
    <dbReference type="NCBI Taxonomy" id="742823"/>
    <lineage>
        <taxon>Bacteria</taxon>
        <taxon>Pseudomonadati</taxon>
        <taxon>Pseudomonadota</taxon>
        <taxon>Betaproteobacteria</taxon>
        <taxon>Burkholderiales</taxon>
        <taxon>Sutterellaceae</taxon>
        <taxon>Sutterella</taxon>
    </lineage>
</organism>
<feature type="chain" id="PRO_5003849664" description="Sel1 repeat protein" evidence="1">
    <location>
        <begin position="26"/>
        <end position="128"/>
    </location>
</feature>
<evidence type="ECO:0000313" key="3">
    <source>
        <dbReference type="Proteomes" id="UP000005835"/>
    </source>
</evidence>
<keyword evidence="3" id="KW-1185">Reference proteome</keyword>
<dbReference type="EMBL" id="ADMG01000057">
    <property type="protein sequence ID" value="EKB30105.1"/>
    <property type="molecule type" value="Genomic_DNA"/>
</dbReference>
<sequence>MNIRKTSISIVAGVIAALTAASAAAAPDVALVRERAEQGVVESQFALGNMYFKGNGVEQNIEEALKWYRRAAEKGNAMAQLKLGFIYEDGRGVPQDKKAAKDWYHKACENKHELGCNYEQRLIDEGVQ</sequence>
<keyword evidence="1" id="KW-0732">Signal</keyword>
<dbReference type="OrthoDB" id="5365194at2"/>
<protein>
    <recommendedName>
        <fullName evidence="4">Sel1 repeat protein</fullName>
    </recommendedName>
</protein>
<evidence type="ECO:0000313" key="2">
    <source>
        <dbReference type="EMBL" id="EKB30105.1"/>
    </source>
</evidence>
<dbReference type="Pfam" id="PF08238">
    <property type="entry name" value="Sel1"/>
    <property type="match status" value="2"/>
</dbReference>
<dbReference type="Gene3D" id="1.25.40.10">
    <property type="entry name" value="Tetratricopeptide repeat domain"/>
    <property type="match status" value="1"/>
</dbReference>
<name>K1JER9_9BURK</name>
<dbReference type="STRING" id="742823.HMPREF9465_02281"/>
<dbReference type="HOGENOM" id="CLU_000288_36_12_4"/>
<feature type="signal peptide" evidence="1">
    <location>
        <begin position="1"/>
        <end position="25"/>
    </location>
</feature>
<dbReference type="InterPro" id="IPR050767">
    <property type="entry name" value="Sel1_AlgK"/>
</dbReference>
<dbReference type="RefSeq" id="WP_005437193.1">
    <property type="nucleotide sequence ID" value="NZ_JH815521.1"/>
</dbReference>
<comment type="caution">
    <text evidence="2">The sequence shown here is derived from an EMBL/GenBank/DDBJ whole genome shotgun (WGS) entry which is preliminary data.</text>
</comment>
<reference evidence="2 3" key="1">
    <citation type="submission" date="2012-05" db="EMBL/GenBank/DDBJ databases">
        <title>The Genome Sequence of Sutterella wadsworthensis 2_1_59BFAA.</title>
        <authorList>
            <consortium name="The Broad Institute Genome Sequencing Platform"/>
            <person name="Earl A."/>
            <person name="Ward D."/>
            <person name="Feldgarden M."/>
            <person name="Gevers D."/>
            <person name="Daigneault M."/>
            <person name="Strauss J."/>
            <person name="Allen-Vercoe E."/>
            <person name="Walker B."/>
            <person name="Young S.K."/>
            <person name="Zeng Q."/>
            <person name="Gargeya S."/>
            <person name="Fitzgerald M."/>
            <person name="Haas B."/>
            <person name="Abouelleil A."/>
            <person name="Alvarado L."/>
            <person name="Arachchi H.M."/>
            <person name="Berlin A.M."/>
            <person name="Chapman S.B."/>
            <person name="Goldberg J."/>
            <person name="Griggs A."/>
            <person name="Gujja S."/>
            <person name="Hansen M."/>
            <person name="Howarth C."/>
            <person name="Imamovic A."/>
            <person name="Larimer J."/>
            <person name="McCowen C."/>
            <person name="Montmayeur A."/>
            <person name="Murphy C."/>
            <person name="Neiman D."/>
            <person name="Pearson M."/>
            <person name="Priest M."/>
            <person name="Roberts A."/>
            <person name="Saif S."/>
            <person name="Shea T."/>
            <person name="Sisk P."/>
            <person name="Sykes S."/>
            <person name="Wortman J."/>
            <person name="Nusbaum C."/>
            <person name="Birren B."/>
        </authorList>
    </citation>
    <scope>NUCLEOTIDE SEQUENCE [LARGE SCALE GENOMIC DNA]</scope>
    <source>
        <strain evidence="2 3">2_1_59BFAA</strain>
    </source>
</reference>
<proteinExistence type="predicted"/>
<evidence type="ECO:0000256" key="1">
    <source>
        <dbReference type="SAM" id="SignalP"/>
    </source>
</evidence>
<dbReference type="PANTHER" id="PTHR11102">
    <property type="entry name" value="SEL-1-LIKE PROTEIN"/>
    <property type="match status" value="1"/>
</dbReference>
<dbReference type="InterPro" id="IPR011990">
    <property type="entry name" value="TPR-like_helical_dom_sf"/>
</dbReference>
<dbReference type="SMART" id="SM00671">
    <property type="entry name" value="SEL1"/>
    <property type="match status" value="2"/>
</dbReference>
<dbReference type="PANTHER" id="PTHR11102:SF160">
    <property type="entry name" value="ERAD-ASSOCIATED E3 UBIQUITIN-PROTEIN LIGASE COMPONENT HRD3"/>
    <property type="match status" value="1"/>
</dbReference>
<dbReference type="Proteomes" id="UP000005835">
    <property type="component" value="Unassembled WGS sequence"/>
</dbReference>
<dbReference type="eggNOG" id="COG0790">
    <property type="taxonomic scope" value="Bacteria"/>
</dbReference>
<dbReference type="InterPro" id="IPR006597">
    <property type="entry name" value="Sel1-like"/>
</dbReference>
<evidence type="ECO:0008006" key="4">
    <source>
        <dbReference type="Google" id="ProtNLM"/>
    </source>
</evidence>
<dbReference type="PATRIC" id="fig|742823.3.peg.2283"/>
<accession>K1JER9</accession>
<dbReference type="SUPFAM" id="SSF81901">
    <property type="entry name" value="HCP-like"/>
    <property type="match status" value="1"/>
</dbReference>
<gene>
    <name evidence="2" type="ORF">HMPREF9465_02281</name>
</gene>